<comment type="similarity">
    <text evidence="2 13">Belongs to the amiloride-sensitive sodium channel (TC 1.A.6) family.</text>
</comment>
<reference evidence="16 17" key="1">
    <citation type="journal article" date="2017" name="Curr. Biol.">
        <title>Genome architecture and evolution of a unichromosomal asexual nematode.</title>
        <authorList>
            <person name="Fradin H."/>
            <person name="Zegar C."/>
            <person name="Gutwein M."/>
            <person name="Lucas J."/>
            <person name="Kovtun M."/>
            <person name="Corcoran D."/>
            <person name="Baugh L.R."/>
            <person name="Kiontke K."/>
            <person name="Gunsalus K."/>
            <person name="Fitch D.H."/>
            <person name="Piano F."/>
        </authorList>
    </citation>
    <scope>NUCLEOTIDE SEQUENCE [LARGE SCALE GENOMIC DNA]</scope>
    <source>
        <strain evidence="16">PF1309</strain>
    </source>
</reference>
<dbReference type="PRINTS" id="PR01078">
    <property type="entry name" value="AMINACHANNEL"/>
</dbReference>
<comment type="caution">
    <text evidence="16">The sequence shown here is derived from an EMBL/GenBank/DDBJ whole genome shotgun (WGS) entry which is preliminary data.</text>
</comment>
<evidence type="ECO:0000313" key="17">
    <source>
        <dbReference type="Proteomes" id="UP000218231"/>
    </source>
</evidence>
<evidence type="ECO:0000313" key="16">
    <source>
        <dbReference type="EMBL" id="PAV72839.1"/>
    </source>
</evidence>
<accession>A0A2A2KG54</accession>
<keyword evidence="3 13" id="KW-0813">Transport</keyword>
<dbReference type="OrthoDB" id="6021021at2759"/>
<keyword evidence="11 13" id="KW-0739">Sodium transport</keyword>
<evidence type="ECO:0000256" key="10">
    <source>
        <dbReference type="ARBA" id="ARBA00023180"/>
    </source>
</evidence>
<keyword evidence="8 13" id="KW-0406">Ion transport</keyword>
<dbReference type="Pfam" id="PF00858">
    <property type="entry name" value="ASC"/>
    <property type="match status" value="1"/>
</dbReference>
<keyword evidence="10" id="KW-0325">Glycoprotein</keyword>
<organism evidence="16 17">
    <name type="scientific">Diploscapter pachys</name>
    <dbReference type="NCBI Taxonomy" id="2018661"/>
    <lineage>
        <taxon>Eukaryota</taxon>
        <taxon>Metazoa</taxon>
        <taxon>Ecdysozoa</taxon>
        <taxon>Nematoda</taxon>
        <taxon>Chromadorea</taxon>
        <taxon>Rhabditida</taxon>
        <taxon>Rhabditina</taxon>
        <taxon>Rhabditomorpha</taxon>
        <taxon>Rhabditoidea</taxon>
        <taxon>Rhabditidae</taxon>
        <taxon>Diploscapter</taxon>
    </lineage>
</organism>
<evidence type="ECO:0000256" key="13">
    <source>
        <dbReference type="RuleBase" id="RU000679"/>
    </source>
</evidence>
<dbReference type="Gene3D" id="1.10.287.770">
    <property type="entry name" value="YojJ-like"/>
    <property type="match status" value="1"/>
</dbReference>
<evidence type="ECO:0000256" key="14">
    <source>
        <dbReference type="SAM" id="MobiDB-lite"/>
    </source>
</evidence>
<keyword evidence="5 13" id="KW-0812">Transmembrane</keyword>
<sequence>MGQGAIQIFKDFANWSTVCGVPHIANSSTKLSRAFWVIVFIAMVSMFSYELYIMIAKFLTYPAMVNTNLPFEEQRFPVITVCNFNPLKYSVVKSDSKFSDINDLMETYKSAVAGTLASSDKWGLYDVKDKPFDRDTRAQEALILETAKLSQADLDAATYSFEELITECSFSSAPCNKDAFTKIFNPVYGACYSFNEDKALNYSCNRAGIKFGLKLLITVSQTKAEGGGGWDFLPTTHSAGARVAINAPGTLPSLEATGINAGVGYQTAISVNTAHTNRAKRPYGICVNREPTDTDIYANYTYTLETCFNGCRQRKTNEVCSCTTPRFPLPSGMSYCEPTKANLDCLASLKGDQTNKANPNMNAMTECDCNPPCSEDSYTTTSSLAWFPATSYYVGVGDTGKEGVAGSCSPDNTKMTDPDACKEWYQGNSLLLSIFFESLIYDLYNEVPSYGIGAVINDLGGQAGLWMGLSVISVVEMVGLFAILMAWCVSGGAIKIRPNSNELESDHRIKDIDQVKKELDQYDKDDKDMMDSDDDAEQERDFENGKIKRASRRATQVDEELIAVQEEVQLARRCRKMQKSVAEQLSTEEVNTNSLLAEVFSIISAENIP</sequence>
<evidence type="ECO:0000256" key="9">
    <source>
        <dbReference type="ARBA" id="ARBA00023136"/>
    </source>
</evidence>
<dbReference type="GO" id="GO:0005886">
    <property type="term" value="C:plasma membrane"/>
    <property type="evidence" value="ECO:0007669"/>
    <property type="project" value="TreeGrafter"/>
</dbReference>
<evidence type="ECO:0000256" key="15">
    <source>
        <dbReference type="SAM" id="Phobius"/>
    </source>
</evidence>
<evidence type="ECO:0008006" key="18">
    <source>
        <dbReference type="Google" id="ProtNLM"/>
    </source>
</evidence>
<evidence type="ECO:0000256" key="5">
    <source>
        <dbReference type="ARBA" id="ARBA00022692"/>
    </source>
</evidence>
<feature type="compositionally biased region" description="Basic and acidic residues" evidence="14">
    <location>
        <begin position="520"/>
        <end position="530"/>
    </location>
</feature>
<gene>
    <name evidence="16" type="ORF">WR25_19009</name>
</gene>
<name>A0A2A2KG54_9BILA</name>
<evidence type="ECO:0000256" key="2">
    <source>
        <dbReference type="ARBA" id="ARBA00007193"/>
    </source>
</evidence>
<evidence type="ECO:0000256" key="8">
    <source>
        <dbReference type="ARBA" id="ARBA00023065"/>
    </source>
</evidence>
<dbReference type="Proteomes" id="UP000218231">
    <property type="component" value="Unassembled WGS sequence"/>
</dbReference>
<evidence type="ECO:0000256" key="3">
    <source>
        <dbReference type="ARBA" id="ARBA00022448"/>
    </source>
</evidence>
<evidence type="ECO:0000256" key="4">
    <source>
        <dbReference type="ARBA" id="ARBA00022461"/>
    </source>
</evidence>
<keyword evidence="4 13" id="KW-0894">Sodium channel</keyword>
<dbReference type="PANTHER" id="PTHR11690">
    <property type="entry name" value="AMILORIDE-SENSITIVE SODIUM CHANNEL-RELATED"/>
    <property type="match status" value="1"/>
</dbReference>
<dbReference type="AlphaFoldDB" id="A0A2A2KG54"/>
<dbReference type="Gene3D" id="2.60.470.10">
    <property type="entry name" value="Acid-sensing ion channels like domains"/>
    <property type="match status" value="1"/>
</dbReference>
<dbReference type="PANTHER" id="PTHR11690:SF269">
    <property type="entry name" value="DEGENERIN-LIKE PROTEIN ASIC-2"/>
    <property type="match status" value="1"/>
</dbReference>
<evidence type="ECO:0000256" key="1">
    <source>
        <dbReference type="ARBA" id="ARBA00004141"/>
    </source>
</evidence>
<evidence type="ECO:0000256" key="12">
    <source>
        <dbReference type="ARBA" id="ARBA00023303"/>
    </source>
</evidence>
<feature type="transmembrane region" description="Helical" evidence="15">
    <location>
        <begin position="464"/>
        <end position="489"/>
    </location>
</feature>
<dbReference type="GO" id="GO:0015280">
    <property type="term" value="F:ligand-gated sodium channel activity"/>
    <property type="evidence" value="ECO:0007669"/>
    <property type="project" value="TreeGrafter"/>
</dbReference>
<keyword evidence="17" id="KW-1185">Reference proteome</keyword>
<keyword evidence="6 15" id="KW-1133">Transmembrane helix</keyword>
<keyword evidence="7" id="KW-0915">Sodium</keyword>
<dbReference type="EMBL" id="LIAE01008690">
    <property type="protein sequence ID" value="PAV72839.1"/>
    <property type="molecule type" value="Genomic_DNA"/>
</dbReference>
<dbReference type="STRING" id="2018661.A0A2A2KG54"/>
<feature type="region of interest" description="Disordered" evidence="14">
    <location>
        <begin position="520"/>
        <end position="548"/>
    </location>
</feature>
<evidence type="ECO:0000256" key="11">
    <source>
        <dbReference type="ARBA" id="ARBA00023201"/>
    </source>
</evidence>
<evidence type="ECO:0000256" key="6">
    <source>
        <dbReference type="ARBA" id="ARBA00022989"/>
    </source>
</evidence>
<proteinExistence type="inferred from homology"/>
<keyword evidence="12 13" id="KW-0407">Ion channel</keyword>
<evidence type="ECO:0000256" key="7">
    <source>
        <dbReference type="ARBA" id="ARBA00023053"/>
    </source>
</evidence>
<protein>
    <recommendedName>
        <fullName evidence="18">Amiloride-sensitive sodium channel</fullName>
    </recommendedName>
</protein>
<dbReference type="InterPro" id="IPR001873">
    <property type="entry name" value="ENaC"/>
</dbReference>
<keyword evidence="9 15" id="KW-0472">Membrane</keyword>
<comment type="subcellular location">
    <subcellularLocation>
        <location evidence="1">Membrane</location>
        <topology evidence="1">Multi-pass membrane protein</topology>
    </subcellularLocation>
</comment>
<feature type="transmembrane region" description="Helical" evidence="15">
    <location>
        <begin position="34"/>
        <end position="55"/>
    </location>
</feature>